<dbReference type="GO" id="GO:0102965">
    <property type="term" value="F:alcohol-forming long-chain fatty acyl-CoA reductase activity"/>
    <property type="evidence" value="ECO:0007669"/>
    <property type="project" value="UniProtKB-EC"/>
</dbReference>
<dbReference type="PANTHER" id="PTHR11011">
    <property type="entry name" value="MALE STERILITY PROTEIN 2-RELATED"/>
    <property type="match status" value="1"/>
</dbReference>
<keyword evidence="2 4" id="KW-0444">Lipid biosynthesis</keyword>
<organism evidence="7 8">
    <name type="scientific">Spinacia oleracea</name>
    <name type="common">Spinach</name>
    <dbReference type="NCBI Taxonomy" id="3562"/>
    <lineage>
        <taxon>Eukaryota</taxon>
        <taxon>Viridiplantae</taxon>
        <taxon>Streptophyta</taxon>
        <taxon>Embryophyta</taxon>
        <taxon>Tracheophyta</taxon>
        <taxon>Spermatophyta</taxon>
        <taxon>Magnoliopsida</taxon>
        <taxon>eudicotyledons</taxon>
        <taxon>Gunneridae</taxon>
        <taxon>Pentapetalae</taxon>
        <taxon>Caryophyllales</taxon>
        <taxon>Chenopodiaceae</taxon>
        <taxon>Chenopodioideae</taxon>
        <taxon>Anserineae</taxon>
        <taxon>Spinacia</taxon>
    </lineage>
</organism>
<dbReference type="KEGG" id="soe:110774787"/>
<reference evidence="8" key="2">
    <citation type="submission" date="2025-08" db="UniProtKB">
        <authorList>
            <consortium name="RefSeq"/>
        </authorList>
    </citation>
    <scope>IDENTIFICATION</scope>
    <source>
        <tissue evidence="8">Leaf</tissue>
    </source>
</reference>
<keyword evidence="4" id="KW-0472">Membrane</keyword>
<comment type="catalytic activity">
    <reaction evidence="4">
        <text>a long-chain fatty acyl-CoA + 2 NADPH + 2 H(+) = a long-chain primary fatty alcohol + 2 NADP(+) + CoA</text>
        <dbReference type="Rhea" id="RHEA:52716"/>
        <dbReference type="ChEBI" id="CHEBI:15378"/>
        <dbReference type="ChEBI" id="CHEBI:57287"/>
        <dbReference type="ChEBI" id="CHEBI:57783"/>
        <dbReference type="ChEBI" id="CHEBI:58349"/>
        <dbReference type="ChEBI" id="CHEBI:77396"/>
        <dbReference type="ChEBI" id="CHEBI:83139"/>
        <dbReference type="EC" id="1.2.1.84"/>
    </reaction>
</comment>
<dbReference type="CDD" id="cd05236">
    <property type="entry name" value="FAR-N_SDR_e"/>
    <property type="match status" value="1"/>
</dbReference>
<evidence type="ECO:0000256" key="4">
    <source>
        <dbReference type="RuleBase" id="RU363097"/>
    </source>
</evidence>
<evidence type="ECO:0000256" key="2">
    <source>
        <dbReference type="ARBA" id="ARBA00022516"/>
    </source>
</evidence>
<evidence type="ECO:0000256" key="1">
    <source>
        <dbReference type="ARBA" id="ARBA00005928"/>
    </source>
</evidence>
<feature type="domain" description="Thioester reductase (TE)" evidence="6">
    <location>
        <begin position="17"/>
        <end position="311"/>
    </location>
</feature>
<dbReference type="RefSeq" id="XP_021835066.1">
    <property type="nucleotide sequence ID" value="XM_021979374.2"/>
</dbReference>
<dbReference type="CDD" id="cd09071">
    <property type="entry name" value="FAR_C"/>
    <property type="match status" value="1"/>
</dbReference>
<dbReference type="InterPro" id="IPR026055">
    <property type="entry name" value="FAR"/>
</dbReference>
<keyword evidence="4" id="KW-1133">Transmembrane helix</keyword>
<comment type="similarity">
    <text evidence="1 4">Belongs to the fatty acyl-CoA reductase family.</text>
</comment>
<evidence type="ECO:0000256" key="3">
    <source>
        <dbReference type="ARBA" id="ARBA00023098"/>
    </source>
</evidence>
<dbReference type="EC" id="1.2.1.84" evidence="4"/>
<feature type="domain" description="Fatty acyl-CoA reductase C-terminal" evidence="5">
    <location>
        <begin position="411"/>
        <end position="480"/>
    </location>
</feature>
<dbReference type="Pfam" id="PF07993">
    <property type="entry name" value="NAD_binding_4"/>
    <property type="match status" value="1"/>
</dbReference>
<name>A0A9R0HQI6_SPIOL</name>
<dbReference type="InterPro" id="IPR033640">
    <property type="entry name" value="FAR_C"/>
</dbReference>
<protein>
    <recommendedName>
        <fullName evidence="4">Fatty acyl-CoA reductase</fullName>
        <ecNumber evidence="4">1.2.1.84</ecNumber>
    </recommendedName>
</protein>
<dbReference type="SUPFAM" id="SSF51735">
    <property type="entry name" value="NAD(P)-binding Rossmann-fold domains"/>
    <property type="match status" value="1"/>
</dbReference>
<evidence type="ECO:0000313" key="7">
    <source>
        <dbReference type="Proteomes" id="UP000813463"/>
    </source>
</evidence>
<dbReference type="InterPro" id="IPR013120">
    <property type="entry name" value="FAR_NAD-bd"/>
</dbReference>
<keyword evidence="4" id="KW-0521">NADP</keyword>
<keyword evidence="7" id="KW-1185">Reference proteome</keyword>
<accession>A0A9R0HQI6</accession>
<dbReference type="Pfam" id="PF03015">
    <property type="entry name" value="Sterile"/>
    <property type="match status" value="1"/>
</dbReference>
<dbReference type="AlphaFoldDB" id="A0A9R0HQI6"/>
<gene>
    <name evidence="8" type="primary">LOC110774787</name>
</gene>
<dbReference type="GeneID" id="110774787"/>
<keyword evidence="4" id="KW-0560">Oxidoreductase</keyword>
<dbReference type="Gene3D" id="3.40.50.720">
    <property type="entry name" value="NAD(P)-binding Rossmann-like Domain"/>
    <property type="match status" value="1"/>
</dbReference>
<dbReference type="GO" id="GO:0080019">
    <property type="term" value="F:alcohol-forming very long-chain fatty acyl-CoA reductase activity"/>
    <property type="evidence" value="ECO:0000318"/>
    <property type="project" value="GO_Central"/>
</dbReference>
<dbReference type="GO" id="GO:0010345">
    <property type="term" value="P:suberin biosynthetic process"/>
    <property type="evidence" value="ECO:0000318"/>
    <property type="project" value="GO_Central"/>
</dbReference>
<keyword evidence="4" id="KW-0812">Transmembrane</keyword>
<dbReference type="GO" id="GO:0035336">
    <property type="term" value="P:long-chain fatty-acyl-CoA metabolic process"/>
    <property type="evidence" value="ECO:0000318"/>
    <property type="project" value="GO_Central"/>
</dbReference>
<keyword evidence="3 4" id="KW-0443">Lipid metabolism</keyword>
<evidence type="ECO:0000313" key="8">
    <source>
        <dbReference type="RefSeq" id="XP_021835066.1"/>
    </source>
</evidence>
<feature type="transmembrane region" description="Helical" evidence="4">
    <location>
        <begin position="375"/>
        <end position="394"/>
    </location>
</feature>
<evidence type="ECO:0000259" key="6">
    <source>
        <dbReference type="Pfam" id="PF07993"/>
    </source>
</evidence>
<dbReference type="OrthoDB" id="429813at2759"/>
<dbReference type="PANTHER" id="PTHR11011:SF109">
    <property type="entry name" value="FATTY ACYL-COA REDUCTASE 1"/>
    <property type="match status" value="1"/>
</dbReference>
<reference evidence="7" key="1">
    <citation type="journal article" date="2021" name="Nat. Commun.">
        <title>Genomic analyses provide insights into spinach domestication and the genetic basis of agronomic traits.</title>
        <authorList>
            <person name="Cai X."/>
            <person name="Sun X."/>
            <person name="Xu C."/>
            <person name="Sun H."/>
            <person name="Wang X."/>
            <person name="Ge C."/>
            <person name="Zhang Z."/>
            <person name="Wang Q."/>
            <person name="Fei Z."/>
            <person name="Jiao C."/>
            <person name="Wang Q."/>
        </authorList>
    </citation>
    <scope>NUCLEOTIDE SEQUENCE [LARGE SCALE GENOMIC DNA]</scope>
    <source>
        <strain evidence="7">cv. Varoflay</strain>
    </source>
</reference>
<sequence>MEDRNGIEFLFNKTILITGATGFLAKVIVEKILRVQPNVKKLYLLIRAKDHNSALERLHSEITGKELFKVLRERYGAKFDSFISEKVAPITGDTSLINLSLRGDNSNINKDIDVIIHAAATTRFEERYDVALGINTFGAKNIIHFAQTCPNLQIIVDVSTAYVCGEKVGLIPETPQKMDIVGFNIDIEKKLVDKTLTHLIGKKVSTKEIRDTMRRLGQKRAELYGWPNTYVFTKAMGEKLIWEYKENLSVVIIRPTMISSTYKEPFPGWVEGVGSVATVSIVYGKGLVRFTYGDDNTIFDLIPTDMVVNSIVMAMMANANKHCLKIYHVGSSLRNPLPFRKLLDINYQYFSNNPWIDGQGMLVKISKAILVKRRLHSQILFLLFIIVFMILKLVDKASCHYYRLIQDKLLQIKVTYKIWKTFKPYTSFAGIFDDENTEKLRTTLCKNGEGEEVFNFDPKCINWEDYLLNNHIPATVKYLF</sequence>
<evidence type="ECO:0000259" key="5">
    <source>
        <dbReference type="Pfam" id="PF03015"/>
    </source>
</evidence>
<dbReference type="InterPro" id="IPR036291">
    <property type="entry name" value="NAD(P)-bd_dom_sf"/>
</dbReference>
<proteinExistence type="inferred from homology"/>
<comment type="function">
    <text evidence="4">Catalyzes the reduction of fatty acyl-CoA to fatty alcohols.</text>
</comment>
<dbReference type="Proteomes" id="UP000813463">
    <property type="component" value="Chromosome 4"/>
</dbReference>